<comment type="caution">
    <text evidence="2">The sequence shown here is derived from an EMBL/GenBank/DDBJ whole genome shotgun (WGS) entry which is preliminary data.</text>
</comment>
<organism evidence="2 3">
    <name type="scientific">Kibdelosporangium persicum</name>
    <dbReference type="NCBI Taxonomy" id="2698649"/>
    <lineage>
        <taxon>Bacteria</taxon>
        <taxon>Bacillati</taxon>
        <taxon>Actinomycetota</taxon>
        <taxon>Actinomycetes</taxon>
        <taxon>Pseudonocardiales</taxon>
        <taxon>Pseudonocardiaceae</taxon>
        <taxon>Kibdelosporangium</taxon>
    </lineage>
</organism>
<evidence type="ECO:0008006" key="4">
    <source>
        <dbReference type="Google" id="ProtNLM"/>
    </source>
</evidence>
<feature type="transmembrane region" description="Helical" evidence="1">
    <location>
        <begin position="149"/>
        <end position="167"/>
    </location>
</feature>
<proteinExistence type="predicted"/>
<feature type="transmembrane region" description="Helical" evidence="1">
    <location>
        <begin position="179"/>
        <end position="206"/>
    </location>
</feature>
<name>A0ABX2EYS3_9PSEU</name>
<feature type="transmembrane region" description="Helical" evidence="1">
    <location>
        <begin position="122"/>
        <end position="143"/>
    </location>
</feature>
<evidence type="ECO:0000313" key="3">
    <source>
        <dbReference type="Proteomes" id="UP000763557"/>
    </source>
</evidence>
<dbReference type="RefSeq" id="WP_173125798.1">
    <property type="nucleotide sequence ID" value="NZ_CBCSGW010000007.1"/>
</dbReference>
<evidence type="ECO:0000313" key="2">
    <source>
        <dbReference type="EMBL" id="NRN64195.1"/>
    </source>
</evidence>
<feature type="transmembrane region" description="Helical" evidence="1">
    <location>
        <begin position="368"/>
        <end position="387"/>
    </location>
</feature>
<feature type="transmembrane region" description="Helical" evidence="1">
    <location>
        <begin position="89"/>
        <end position="110"/>
    </location>
</feature>
<feature type="transmembrane region" description="Helical" evidence="1">
    <location>
        <begin position="308"/>
        <end position="331"/>
    </location>
</feature>
<sequence length="573" mass="62051">MTATATRPAPTLAIPKSLTIAAALVAAIPFVVHAVATFGGYFGQDDFVILYRAGQSGPFDPGYLFQDYSGHIAPGMFLLAWFVTALAPLSYPVAVIPALLMQAGTSILLWRLLVRVFGHRWGLLLPYAMYTFSSLILFSTMWWAYSVQLFPLLLTMFGAFNTHLTYLRTRAPKHVVTTLLWTVAGMAFYEKAALFLPLLFGFTLLLGERVPWRVWLAHGALLAGFVGLYVGLTVSRVKEGLPSGDVMLEFLRRSVVDVFLPGLFGGPWTDPAMGAAIATPPLGLRVAAAVVAVAVVVGGVLVGGRKAVLAWGLLGAYVVVDLALVIVTRLPEIGPLIGNDPRYTADAVPITVLCGAFAYSSLRLQRAAAGLLVVLLGASATLSYLWLAPGLRFEKSRQYVATARAALQADPSIVLYDTRVPDPIMNTWFFQDGKASRVIGLLPGPPKFDQPAEHMYLLDDNGSPRKIENVRDAVVGRPGPYPKCGYAVGYDTATIPLSGRVDGRRLLRMEYYTSGKGPVTIRLGRTTHEVLLDDGLHVLYLVVDGSFDRVDINRATQVDPMCVVDVRIGTPVT</sequence>
<reference evidence="2 3" key="1">
    <citation type="submission" date="2020-01" db="EMBL/GenBank/DDBJ databases">
        <title>Kibdelosporangium persica a novel Actinomycetes from a hot desert in Iran.</title>
        <authorList>
            <person name="Safaei N."/>
            <person name="Zaburannyi N."/>
            <person name="Mueller R."/>
            <person name="Wink J."/>
        </authorList>
    </citation>
    <scope>NUCLEOTIDE SEQUENCE [LARGE SCALE GENOMIC DNA]</scope>
    <source>
        <strain evidence="2 3">4NS15</strain>
    </source>
</reference>
<dbReference type="EMBL" id="JAAATY010000003">
    <property type="protein sequence ID" value="NRN64195.1"/>
    <property type="molecule type" value="Genomic_DNA"/>
</dbReference>
<keyword evidence="3" id="KW-1185">Reference proteome</keyword>
<protein>
    <recommendedName>
        <fullName evidence="4">DUF2079 domain-containing protein</fullName>
    </recommendedName>
</protein>
<feature type="transmembrane region" description="Helical" evidence="1">
    <location>
        <begin position="212"/>
        <end position="232"/>
    </location>
</feature>
<keyword evidence="1" id="KW-1133">Transmembrane helix</keyword>
<accession>A0ABX2EYS3</accession>
<feature type="transmembrane region" description="Helical" evidence="1">
    <location>
        <begin position="282"/>
        <end position="302"/>
    </location>
</feature>
<gene>
    <name evidence="2" type="ORF">GC106_14010</name>
</gene>
<feature type="transmembrane region" description="Helical" evidence="1">
    <location>
        <begin position="20"/>
        <end position="42"/>
    </location>
</feature>
<dbReference type="Proteomes" id="UP000763557">
    <property type="component" value="Unassembled WGS sequence"/>
</dbReference>
<keyword evidence="1" id="KW-0472">Membrane</keyword>
<evidence type="ECO:0000256" key="1">
    <source>
        <dbReference type="SAM" id="Phobius"/>
    </source>
</evidence>
<keyword evidence="1" id="KW-0812">Transmembrane</keyword>
<feature type="transmembrane region" description="Helical" evidence="1">
    <location>
        <begin position="343"/>
        <end position="362"/>
    </location>
</feature>